<gene>
    <name evidence="2" type="ORF">Tci_692295</name>
</gene>
<dbReference type="Pfam" id="PF17919">
    <property type="entry name" value="RT_RNaseH_2"/>
    <property type="match status" value="1"/>
</dbReference>
<sequence length="480" mass="55861">QEEHVEHLRLVLGLFKKEKLYAKFSNCKFWLREVQFLGHVINGNGIHVDPSKIEAVKNSFLRLAGYYHRFIEKFSKIAKSFNILTQKCKNFDWGEEQELAFQTLKDKLCNAPVLALPDRAEDFVVYCDASGIGLGCVLMQRGKVIAYASRQLKIHEKNYTTHDLELGAHILSQKELNMRQRRWLELFSDYNCEICYHPGKANVVTDALSRKERVPLKGEVRTLIMDEAHKSKYSIHPGADKMYYDLRDRYWWPGMKKDYEGIAIDFVTKLPRTSSGHDTIWVIVDRLTKFAHFLPMREDYKMDRLARLYLNEIVSRHGVPILIISDRDSRFTLRFWQSMQEVLWTHLDMSTAYHPQTDGQSERTIQTLEDMLRACVLDFGGSWDVHLPLAEVGEGQLIGPELVQETTEKISQIKDKLKVARDRQKSYADKRRKPREFSVGPVAYQLDLLQEFNGVHDTFHVSNLKKCLADPTLQVHLDEI</sequence>
<dbReference type="PANTHER" id="PTHR34072">
    <property type="entry name" value="ENZYMATIC POLYPROTEIN-RELATED"/>
    <property type="match status" value="1"/>
</dbReference>
<evidence type="ECO:0000259" key="1">
    <source>
        <dbReference type="PROSITE" id="PS50994"/>
    </source>
</evidence>
<dbReference type="InterPro" id="IPR043502">
    <property type="entry name" value="DNA/RNA_pol_sf"/>
</dbReference>
<dbReference type="InterPro" id="IPR056924">
    <property type="entry name" value="SH3_Tf2-1"/>
</dbReference>
<dbReference type="InterPro" id="IPR012337">
    <property type="entry name" value="RNaseH-like_sf"/>
</dbReference>
<feature type="domain" description="Integrase catalytic" evidence="1">
    <location>
        <begin position="249"/>
        <end position="442"/>
    </location>
</feature>
<dbReference type="EMBL" id="BKCJ010574537">
    <property type="protein sequence ID" value="GFB20324.1"/>
    <property type="molecule type" value="Genomic_DNA"/>
</dbReference>
<evidence type="ECO:0000313" key="2">
    <source>
        <dbReference type="EMBL" id="GFB20324.1"/>
    </source>
</evidence>
<dbReference type="Pfam" id="PF17921">
    <property type="entry name" value="Integrase_H2C2"/>
    <property type="match status" value="1"/>
</dbReference>
<organism evidence="2">
    <name type="scientific">Tanacetum cinerariifolium</name>
    <name type="common">Dalmatian daisy</name>
    <name type="synonym">Chrysanthemum cinerariifolium</name>
    <dbReference type="NCBI Taxonomy" id="118510"/>
    <lineage>
        <taxon>Eukaryota</taxon>
        <taxon>Viridiplantae</taxon>
        <taxon>Streptophyta</taxon>
        <taxon>Embryophyta</taxon>
        <taxon>Tracheophyta</taxon>
        <taxon>Spermatophyta</taxon>
        <taxon>Magnoliopsida</taxon>
        <taxon>eudicotyledons</taxon>
        <taxon>Gunneridae</taxon>
        <taxon>Pentapetalae</taxon>
        <taxon>asterids</taxon>
        <taxon>campanulids</taxon>
        <taxon>Asterales</taxon>
        <taxon>Asteraceae</taxon>
        <taxon>Asteroideae</taxon>
        <taxon>Anthemideae</taxon>
        <taxon>Anthemidinae</taxon>
        <taxon>Tanacetum</taxon>
    </lineage>
</organism>
<dbReference type="PROSITE" id="PS50994">
    <property type="entry name" value="INTEGRASE"/>
    <property type="match status" value="1"/>
</dbReference>
<protein>
    <recommendedName>
        <fullName evidence="1">Integrase catalytic domain-containing protein</fullName>
    </recommendedName>
</protein>
<dbReference type="InterPro" id="IPR041577">
    <property type="entry name" value="RT_RNaseH_2"/>
</dbReference>
<name>A0A699L182_TANCI</name>
<dbReference type="Gene3D" id="3.30.70.270">
    <property type="match status" value="2"/>
</dbReference>
<reference evidence="2" key="1">
    <citation type="journal article" date="2019" name="Sci. Rep.">
        <title>Draft genome of Tanacetum cinerariifolium, the natural source of mosquito coil.</title>
        <authorList>
            <person name="Yamashiro T."/>
            <person name="Shiraishi A."/>
            <person name="Satake H."/>
            <person name="Nakayama K."/>
        </authorList>
    </citation>
    <scope>NUCLEOTIDE SEQUENCE</scope>
</reference>
<dbReference type="CDD" id="cd09274">
    <property type="entry name" value="RNase_HI_RT_Ty3"/>
    <property type="match status" value="1"/>
</dbReference>
<dbReference type="Pfam" id="PF24626">
    <property type="entry name" value="SH3_Tf2-1"/>
    <property type="match status" value="1"/>
</dbReference>
<dbReference type="SUPFAM" id="SSF56672">
    <property type="entry name" value="DNA/RNA polymerases"/>
    <property type="match status" value="1"/>
</dbReference>
<dbReference type="AlphaFoldDB" id="A0A699L182"/>
<dbReference type="FunFam" id="3.30.70.270:FF:000020">
    <property type="entry name" value="Transposon Tf2-6 polyprotein-like Protein"/>
    <property type="match status" value="1"/>
</dbReference>
<dbReference type="GO" id="GO:0003676">
    <property type="term" value="F:nucleic acid binding"/>
    <property type="evidence" value="ECO:0007669"/>
    <property type="project" value="InterPro"/>
</dbReference>
<proteinExistence type="predicted"/>
<dbReference type="SUPFAM" id="SSF53098">
    <property type="entry name" value="Ribonuclease H-like"/>
    <property type="match status" value="1"/>
</dbReference>
<dbReference type="Gene3D" id="1.10.340.70">
    <property type="match status" value="1"/>
</dbReference>
<feature type="non-terminal residue" evidence="2">
    <location>
        <position position="1"/>
    </location>
</feature>
<dbReference type="InterPro" id="IPR041588">
    <property type="entry name" value="Integrase_H2C2"/>
</dbReference>
<dbReference type="InterPro" id="IPR043128">
    <property type="entry name" value="Rev_trsase/Diguanyl_cyclase"/>
</dbReference>
<dbReference type="Gene3D" id="3.30.420.10">
    <property type="entry name" value="Ribonuclease H-like superfamily/Ribonuclease H"/>
    <property type="match status" value="1"/>
</dbReference>
<dbReference type="InterPro" id="IPR001584">
    <property type="entry name" value="Integrase_cat-core"/>
</dbReference>
<comment type="caution">
    <text evidence="2">The sequence shown here is derived from an EMBL/GenBank/DDBJ whole genome shotgun (WGS) entry which is preliminary data.</text>
</comment>
<accession>A0A699L182</accession>
<dbReference type="PANTHER" id="PTHR34072:SF52">
    <property type="entry name" value="RIBONUCLEASE H"/>
    <property type="match status" value="1"/>
</dbReference>
<dbReference type="GO" id="GO:0015074">
    <property type="term" value="P:DNA integration"/>
    <property type="evidence" value="ECO:0007669"/>
    <property type="project" value="InterPro"/>
</dbReference>
<dbReference type="InterPro" id="IPR036397">
    <property type="entry name" value="RNaseH_sf"/>
</dbReference>